<dbReference type="Pfam" id="PF13596">
    <property type="entry name" value="PAS_10"/>
    <property type="match status" value="1"/>
</dbReference>
<dbReference type="Gene3D" id="3.30.450.20">
    <property type="entry name" value="PAS domain"/>
    <property type="match status" value="1"/>
</dbReference>
<comment type="caution">
    <text evidence="2">The sequence shown here is derived from an EMBL/GenBank/DDBJ whole genome shotgun (WGS) entry which is preliminary data.</text>
</comment>
<name>A0ABS4MEG6_9LACO</name>
<evidence type="ECO:0000313" key="3">
    <source>
        <dbReference type="Proteomes" id="UP001519292"/>
    </source>
</evidence>
<proteinExistence type="predicted"/>
<reference evidence="2 3" key="1">
    <citation type="submission" date="2021-03" db="EMBL/GenBank/DDBJ databases">
        <title>Genomic Encyclopedia of Type Strains, Phase IV (KMG-IV): sequencing the most valuable type-strain genomes for metagenomic binning, comparative biology and taxonomic classification.</title>
        <authorList>
            <person name="Goeker M."/>
        </authorList>
    </citation>
    <scope>NUCLEOTIDE SEQUENCE [LARGE SCALE GENOMIC DNA]</scope>
    <source>
        <strain evidence="2 3">DSM 101872</strain>
    </source>
</reference>
<organism evidence="2 3">
    <name type="scientific">Lactobacillus colini</name>
    <dbReference type="NCBI Taxonomy" id="1819254"/>
    <lineage>
        <taxon>Bacteria</taxon>
        <taxon>Bacillati</taxon>
        <taxon>Bacillota</taxon>
        <taxon>Bacilli</taxon>
        <taxon>Lactobacillales</taxon>
        <taxon>Lactobacillaceae</taxon>
        <taxon>Lactobacillus</taxon>
    </lineage>
</organism>
<feature type="region of interest" description="Disordered" evidence="1">
    <location>
        <begin position="149"/>
        <end position="170"/>
    </location>
</feature>
<evidence type="ECO:0000256" key="1">
    <source>
        <dbReference type="SAM" id="MobiDB-lite"/>
    </source>
</evidence>
<protein>
    <submittedName>
        <fullName evidence="2">DUF438 domain-containing protein</fullName>
    </submittedName>
</protein>
<evidence type="ECO:0000313" key="2">
    <source>
        <dbReference type="EMBL" id="MBP2058071.1"/>
    </source>
</evidence>
<feature type="compositionally biased region" description="Acidic residues" evidence="1">
    <location>
        <begin position="149"/>
        <end position="158"/>
    </location>
</feature>
<dbReference type="EMBL" id="JAGGLU010000006">
    <property type="protein sequence ID" value="MBP2058071.1"/>
    <property type="molecule type" value="Genomic_DNA"/>
</dbReference>
<accession>A0ABS4MEG6</accession>
<sequence>MKDNWLEQNSNNKDYIRLNAGLMTINEIDNFLNSTSVLSFVDSDKRLHYYKQPVNLNYSPDEIGQEFGTYLQDPDKVNEANKIFAELKAGKKVIYKGNSGNTKKHFVVDSYYRIEDQDSHFAGIGIESQDIYPLVKFYLRATGQSLVDDPDNEVDIPEVDTSTGASEEWT</sequence>
<dbReference type="RefSeq" id="WP_209686819.1">
    <property type="nucleotide sequence ID" value="NZ_JAGGLU010000006.1"/>
</dbReference>
<dbReference type="Proteomes" id="UP001519292">
    <property type="component" value="Unassembled WGS sequence"/>
</dbReference>
<keyword evidence="3" id="KW-1185">Reference proteome</keyword>
<gene>
    <name evidence="2" type="ORF">J2Z60_001248</name>
</gene>
<feature type="compositionally biased region" description="Polar residues" evidence="1">
    <location>
        <begin position="160"/>
        <end position="170"/>
    </location>
</feature>